<reference evidence="3" key="1">
    <citation type="journal article" date="2015" name="PLoS Genet.">
        <title>Genome Sequence and Transcriptome Analyses of Chrysochromulina tobin: Metabolic Tools for Enhanced Algal Fitness in the Prominent Order Prymnesiales (Haptophyceae).</title>
        <authorList>
            <person name="Hovde B.T."/>
            <person name="Deodato C.R."/>
            <person name="Hunsperger H.M."/>
            <person name="Ryken S.A."/>
            <person name="Yost W."/>
            <person name="Jha R.K."/>
            <person name="Patterson J."/>
            <person name="Monnat R.J. Jr."/>
            <person name="Barlow S.B."/>
            <person name="Starkenburg S.R."/>
            <person name="Cattolico R.A."/>
        </authorList>
    </citation>
    <scope>NUCLEOTIDE SEQUENCE</scope>
    <source>
        <strain evidence="3">CCMP291</strain>
    </source>
</reference>
<comment type="caution">
    <text evidence="2">The sequence shown here is derived from an EMBL/GenBank/DDBJ whole genome shotgun (WGS) entry which is preliminary data.</text>
</comment>
<keyword evidence="1" id="KW-0812">Transmembrane</keyword>
<proteinExistence type="predicted"/>
<name>A0A0M0K1S5_9EUKA</name>
<dbReference type="Proteomes" id="UP000037460">
    <property type="component" value="Unassembled WGS sequence"/>
</dbReference>
<dbReference type="AlphaFoldDB" id="A0A0M0K1S5"/>
<organism evidence="2 3">
    <name type="scientific">Chrysochromulina tobinii</name>
    <dbReference type="NCBI Taxonomy" id="1460289"/>
    <lineage>
        <taxon>Eukaryota</taxon>
        <taxon>Haptista</taxon>
        <taxon>Haptophyta</taxon>
        <taxon>Prymnesiophyceae</taxon>
        <taxon>Prymnesiales</taxon>
        <taxon>Chrysochromulinaceae</taxon>
        <taxon>Chrysochromulina</taxon>
    </lineage>
</organism>
<accession>A0A0M0K1S5</accession>
<sequence>MPRLDVSFEFEADLDTFDDAEVLSKLAGLVKVPKANITTKVRRGDGEPQSVCFDAEIRCPDPTTLEDATQTLQSGMDRVGSALGMTILQKPRITATNPSVAVAMGRPVSATRKMAFVDPPSSLSTAAEDNKADQNKRAEMNQGLKGKKLLQKVKGIKMAERLKVASEQEKRRKKSDLIPFTRRYIMFRWTMAWFINLSIFVTLWIICLIYGVTFGPLSFQQVMLAWFFALGQTWLIVEPTQVGVLTLLPGIMTNTYVVRFRQFLNDSGLV</sequence>
<evidence type="ECO:0000313" key="2">
    <source>
        <dbReference type="EMBL" id="KOO32764.1"/>
    </source>
</evidence>
<feature type="transmembrane region" description="Helical" evidence="1">
    <location>
        <begin position="191"/>
        <end position="212"/>
    </location>
</feature>
<dbReference type="EMBL" id="JWZX01001690">
    <property type="protein sequence ID" value="KOO32764.1"/>
    <property type="molecule type" value="Genomic_DNA"/>
</dbReference>
<gene>
    <name evidence="2" type="ORF">Ctob_012552</name>
</gene>
<keyword evidence="1" id="KW-0472">Membrane</keyword>
<keyword evidence="1" id="KW-1133">Transmembrane helix</keyword>
<evidence type="ECO:0000313" key="3">
    <source>
        <dbReference type="Proteomes" id="UP000037460"/>
    </source>
</evidence>
<protein>
    <submittedName>
        <fullName evidence="2">Uncharacterized protein</fullName>
    </submittedName>
</protein>
<keyword evidence="3" id="KW-1185">Reference proteome</keyword>
<evidence type="ECO:0000256" key="1">
    <source>
        <dbReference type="SAM" id="Phobius"/>
    </source>
</evidence>